<dbReference type="GeneID" id="94344839"/>
<dbReference type="EMBL" id="SHOA02000015">
    <property type="protein sequence ID" value="TDH71660.1"/>
    <property type="molecule type" value="Genomic_DNA"/>
</dbReference>
<comment type="caution">
    <text evidence="2">The sequence shown here is derived from an EMBL/GenBank/DDBJ whole genome shotgun (WGS) entry which is preliminary data.</text>
</comment>
<feature type="compositionally biased region" description="Acidic residues" evidence="1">
    <location>
        <begin position="180"/>
        <end position="189"/>
    </location>
</feature>
<sequence>MASTRPIPIGATGNSPASPNSLALFSHSLPATMHHVHTSRFRTRADDTRVARIQPPRAPLVGSMPEPRFLPLEHMPDLTLGPPAELVEATTPSRRAPAVVQFASSCPDDFGFFNRNFSRKSWMPTLEPLSDLDLSKSPALAAMTAIRAREAPVARQGNASNESSRYAMSAELLKRLNITSEEDEEDVADREERSRMSGFDVPTHKERMRRGSSGNVSDLGDTGIFEFDDQ</sequence>
<feature type="region of interest" description="Disordered" evidence="1">
    <location>
        <begin position="55"/>
        <end position="74"/>
    </location>
</feature>
<dbReference type="AlphaFoldDB" id="A0A976FR74"/>
<dbReference type="RefSeq" id="XP_067821159.1">
    <property type="nucleotide sequence ID" value="XM_067959168.1"/>
</dbReference>
<accession>A0A976FR74</accession>
<dbReference type="Proteomes" id="UP000294530">
    <property type="component" value="Unassembled WGS sequence"/>
</dbReference>
<name>A0A976FR74_BRELC</name>
<dbReference type="OrthoDB" id="159578at2759"/>
<organism evidence="2 3">
    <name type="scientific">Bremia lactucae</name>
    <name type="common">Lettuce downy mildew</name>
    <dbReference type="NCBI Taxonomy" id="4779"/>
    <lineage>
        <taxon>Eukaryota</taxon>
        <taxon>Sar</taxon>
        <taxon>Stramenopiles</taxon>
        <taxon>Oomycota</taxon>
        <taxon>Peronosporomycetes</taxon>
        <taxon>Peronosporales</taxon>
        <taxon>Peronosporaceae</taxon>
        <taxon>Bremia</taxon>
    </lineage>
</organism>
<reference evidence="2 3" key="1">
    <citation type="journal article" date="2021" name="Genome Biol.">
        <title>AFLAP: assembly-free linkage analysis pipeline using k-mers from genome sequencing data.</title>
        <authorList>
            <person name="Fletcher K."/>
            <person name="Zhang L."/>
            <person name="Gil J."/>
            <person name="Han R."/>
            <person name="Cavanaugh K."/>
            <person name="Michelmore R."/>
        </authorList>
    </citation>
    <scope>NUCLEOTIDE SEQUENCE [LARGE SCALE GENOMIC DNA]</scope>
    <source>
        <strain evidence="2 3">SF5</strain>
    </source>
</reference>
<feature type="region of interest" description="Disordered" evidence="1">
    <location>
        <begin position="177"/>
        <end position="230"/>
    </location>
</feature>
<keyword evidence="3" id="KW-1185">Reference proteome</keyword>
<evidence type="ECO:0000313" key="2">
    <source>
        <dbReference type="EMBL" id="TDH71660.1"/>
    </source>
</evidence>
<dbReference type="KEGG" id="blac:94344839"/>
<gene>
    <name evidence="2" type="ORF">CCR75_001063</name>
</gene>
<protein>
    <submittedName>
        <fullName evidence="2">Uncharacterized protein</fullName>
    </submittedName>
</protein>
<proteinExistence type="predicted"/>
<evidence type="ECO:0000313" key="3">
    <source>
        <dbReference type="Proteomes" id="UP000294530"/>
    </source>
</evidence>
<evidence type="ECO:0000256" key="1">
    <source>
        <dbReference type="SAM" id="MobiDB-lite"/>
    </source>
</evidence>